<evidence type="ECO:0000256" key="1">
    <source>
        <dbReference type="SAM" id="SignalP"/>
    </source>
</evidence>
<keyword evidence="1" id="KW-0732">Signal</keyword>
<comment type="caution">
    <text evidence="2">The sequence shown here is derived from an EMBL/GenBank/DDBJ whole genome shotgun (WGS) entry which is preliminary data.</text>
</comment>
<gene>
    <name evidence="2" type="ORF">D915_000963</name>
</gene>
<organism evidence="2 3">
    <name type="scientific">Fasciola hepatica</name>
    <name type="common">Liver fluke</name>
    <dbReference type="NCBI Taxonomy" id="6192"/>
    <lineage>
        <taxon>Eukaryota</taxon>
        <taxon>Metazoa</taxon>
        <taxon>Spiralia</taxon>
        <taxon>Lophotrochozoa</taxon>
        <taxon>Platyhelminthes</taxon>
        <taxon>Trematoda</taxon>
        <taxon>Digenea</taxon>
        <taxon>Plagiorchiida</taxon>
        <taxon>Echinostomata</taxon>
        <taxon>Echinostomatoidea</taxon>
        <taxon>Fasciolidae</taxon>
        <taxon>Fasciola</taxon>
    </lineage>
</organism>
<dbReference type="Proteomes" id="UP000230066">
    <property type="component" value="Unassembled WGS sequence"/>
</dbReference>
<accession>A0A4E0RK67</accession>
<proteinExistence type="predicted"/>
<name>A0A4E0RK67_FASHE</name>
<protein>
    <submittedName>
        <fullName evidence="2">Uncharacterized protein</fullName>
    </submittedName>
</protein>
<keyword evidence="3" id="KW-1185">Reference proteome</keyword>
<sequence>MKPFVFAVFLIFLRESTEWTILSHPFNDSPYETLCLEDCCEDIEIVEFGECGASVVLDRSMSKMTGLRIRFERIFEAANIAKKRLNTTSQSMYVSLLLSENANIQWLFLFRSLEYLIDGRRMVGGHTVLPLWHQRSVVHQQISTSHWTYLLLLVNDYSDLPLDCGDPPTMFSLEWITPETAVILGSVGYDMDEKDFI</sequence>
<dbReference type="EMBL" id="JXXN02000223">
    <property type="protein sequence ID" value="THD28155.1"/>
    <property type="molecule type" value="Genomic_DNA"/>
</dbReference>
<feature type="chain" id="PRO_5020025034" evidence="1">
    <location>
        <begin position="19"/>
        <end position="197"/>
    </location>
</feature>
<feature type="signal peptide" evidence="1">
    <location>
        <begin position="1"/>
        <end position="18"/>
    </location>
</feature>
<reference evidence="2" key="1">
    <citation type="submission" date="2019-03" db="EMBL/GenBank/DDBJ databases">
        <title>Improved annotation for the trematode Fasciola hepatica.</title>
        <authorList>
            <person name="Choi Y.-J."/>
            <person name="Martin J."/>
            <person name="Mitreva M."/>
        </authorList>
    </citation>
    <scope>NUCLEOTIDE SEQUENCE [LARGE SCALE GENOMIC DNA]</scope>
</reference>
<evidence type="ECO:0000313" key="2">
    <source>
        <dbReference type="EMBL" id="THD28155.1"/>
    </source>
</evidence>
<dbReference type="AlphaFoldDB" id="A0A4E0RK67"/>
<evidence type="ECO:0000313" key="3">
    <source>
        <dbReference type="Proteomes" id="UP000230066"/>
    </source>
</evidence>